<dbReference type="SUPFAM" id="SSF103473">
    <property type="entry name" value="MFS general substrate transporter"/>
    <property type="match status" value="1"/>
</dbReference>
<reference evidence="9 10" key="1">
    <citation type="submission" date="2020-06" db="EMBL/GenBank/DDBJ databases">
        <title>Taxonomy, biology and ecology of Rhodococcus bacteria occurring in California pistachio and other woody hosts as revealed by genome sequence analyses.</title>
        <authorList>
            <person name="Gai Y."/>
            <person name="Riely B."/>
        </authorList>
    </citation>
    <scope>NUCLEOTIDE SEQUENCE [LARGE SCALE GENOMIC DNA]</scope>
    <source>
        <strain evidence="9 10">BP-281</strain>
    </source>
</reference>
<feature type="transmembrane region" description="Helical" evidence="7">
    <location>
        <begin position="335"/>
        <end position="353"/>
    </location>
</feature>
<evidence type="ECO:0000256" key="1">
    <source>
        <dbReference type="ARBA" id="ARBA00004651"/>
    </source>
</evidence>
<dbReference type="EMBL" id="JABUBU010000014">
    <property type="protein sequence ID" value="MBY6367825.1"/>
    <property type="molecule type" value="Genomic_DNA"/>
</dbReference>
<keyword evidence="5 7" id="KW-1133">Transmembrane helix</keyword>
<feature type="transmembrane region" description="Helical" evidence="7">
    <location>
        <begin position="203"/>
        <end position="221"/>
    </location>
</feature>
<dbReference type="PRINTS" id="PR01036">
    <property type="entry name" value="TCRTETB"/>
</dbReference>
<dbReference type="CDD" id="cd17321">
    <property type="entry name" value="MFS_MMR_MDR_like"/>
    <property type="match status" value="1"/>
</dbReference>
<sequence length="527" mass="54537">MPSAADLSSRRRTAAFVVICFVELLVVLDNTVVNVALPDISEELRAGFTGLQWVVDAYILTFCGLLLAFGNLTDRIGRRRMLLIGVTGLAATSVIGAVADSLPQLITSRALMGVFAAAALPATLAVVIDLFREPAQRAVAIGTWASVAGIAIAVGPVSGGYVVEHFSWHAVFWLNVPIALAAVAGIVVAVPESRAPVAGPVDVPGVVLSFAGITALVYSVIEAPTHGWWTAHTLGGAALGTVLLVLFVRRQLTTAAPILDVRLFRLPPFAMPALAISVAYFSLFGYVFLTTQYFQGVRGYSALEFGVATIPFALALAVSAPLATSVAQRVGTMPVVVAGLLLVSIGMVLAGQVDVDSSYVGLLLPTMVVLAVGIAVIQGPATESIMSAVPMDEAGAGSAVNDTTRELGGTLGVAVLGSITASYYNATVRPVVAEIPSSVLSDRDREYVDSSVLSVTQLQQQDLPSLLVPARDALVETMKRAAMDGAQTASHVAAAAVAVCAVVVAVGLPRSHRTTGVLRTGDTSEDA</sequence>
<feature type="transmembrane region" description="Helical" evidence="7">
    <location>
        <begin position="81"/>
        <end position="99"/>
    </location>
</feature>
<dbReference type="InterPro" id="IPR036259">
    <property type="entry name" value="MFS_trans_sf"/>
</dbReference>
<organism evidence="9 10">
    <name type="scientific">Rhodococcoides corynebacterioides</name>
    <dbReference type="NCBI Taxonomy" id="53972"/>
    <lineage>
        <taxon>Bacteria</taxon>
        <taxon>Bacillati</taxon>
        <taxon>Actinomycetota</taxon>
        <taxon>Actinomycetes</taxon>
        <taxon>Mycobacteriales</taxon>
        <taxon>Nocardiaceae</taxon>
        <taxon>Rhodococcoides</taxon>
    </lineage>
</organism>
<dbReference type="PROSITE" id="PS50850">
    <property type="entry name" value="MFS"/>
    <property type="match status" value="1"/>
</dbReference>
<proteinExistence type="predicted"/>
<feature type="transmembrane region" description="Helical" evidence="7">
    <location>
        <begin position="138"/>
        <end position="158"/>
    </location>
</feature>
<evidence type="ECO:0000256" key="5">
    <source>
        <dbReference type="ARBA" id="ARBA00022989"/>
    </source>
</evidence>
<gene>
    <name evidence="9" type="ORF">HQ603_13790</name>
</gene>
<dbReference type="Gene3D" id="1.20.1250.20">
    <property type="entry name" value="MFS general substrate transporter like domains"/>
    <property type="match status" value="1"/>
</dbReference>
<feature type="domain" description="Major facilitator superfamily (MFS) profile" evidence="8">
    <location>
        <begin position="15"/>
        <end position="445"/>
    </location>
</feature>
<feature type="transmembrane region" description="Helical" evidence="7">
    <location>
        <begin position="170"/>
        <end position="191"/>
    </location>
</feature>
<feature type="transmembrane region" description="Helical" evidence="7">
    <location>
        <begin position="12"/>
        <end position="28"/>
    </location>
</feature>
<comment type="subcellular location">
    <subcellularLocation>
        <location evidence="1">Cell membrane</location>
        <topology evidence="1">Multi-pass membrane protein</topology>
    </subcellularLocation>
</comment>
<feature type="transmembrane region" description="Helical" evidence="7">
    <location>
        <begin position="359"/>
        <end position="377"/>
    </location>
</feature>
<name>A0ABS7P648_9NOCA</name>
<dbReference type="Pfam" id="PF07690">
    <property type="entry name" value="MFS_1"/>
    <property type="match status" value="1"/>
</dbReference>
<protein>
    <submittedName>
        <fullName evidence="9">MFS transporter</fullName>
    </submittedName>
</protein>
<dbReference type="NCBIfam" id="TIGR00711">
    <property type="entry name" value="efflux_EmrB"/>
    <property type="match status" value="1"/>
</dbReference>
<evidence type="ECO:0000313" key="9">
    <source>
        <dbReference type="EMBL" id="MBY6367825.1"/>
    </source>
</evidence>
<dbReference type="InterPro" id="IPR004638">
    <property type="entry name" value="EmrB-like"/>
</dbReference>
<keyword evidence="4 7" id="KW-0812">Transmembrane</keyword>
<comment type="caution">
    <text evidence="9">The sequence shown here is derived from an EMBL/GenBank/DDBJ whole genome shotgun (WGS) entry which is preliminary data.</text>
</comment>
<evidence type="ECO:0000256" key="3">
    <source>
        <dbReference type="ARBA" id="ARBA00022475"/>
    </source>
</evidence>
<evidence type="ECO:0000256" key="2">
    <source>
        <dbReference type="ARBA" id="ARBA00022448"/>
    </source>
</evidence>
<feature type="transmembrane region" description="Helical" evidence="7">
    <location>
        <begin position="111"/>
        <end position="131"/>
    </location>
</feature>
<feature type="transmembrane region" description="Helical" evidence="7">
    <location>
        <begin position="488"/>
        <end position="508"/>
    </location>
</feature>
<evidence type="ECO:0000256" key="6">
    <source>
        <dbReference type="ARBA" id="ARBA00023136"/>
    </source>
</evidence>
<evidence type="ECO:0000313" key="10">
    <source>
        <dbReference type="Proteomes" id="UP000825228"/>
    </source>
</evidence>
<feature type="transmembrane region" description="Helical" evidence="7">
    <location>
        <begin position="48"/>
        <end position="69"/>
    </location>
</feature>
<evidence type="ECO:0000256" key="7">
    <source>
        <dbReference type="SAM" id="Phobius"/>
    </source>
</evidence>
<keyword evidence="10" id="KW-1185">Reference proteome</keyword>
<keyword evidence="3" id="KW-1003">Cell membrane</keyword>
<dbReference type="PANTHER" id="PTHR42718:SF42">
    <property type="entry name" value="EXPORT PROTEIN"/>
    <property type="match status" value="1"/>
</dbReference>
<feature type="transmembrane region" description="Helical" evidence="7">
    <location>
        <begin position="227"/>
        <end position="248"/>
    </location>
</feature>
<feature type="transmembrane region" description="Helical" evidence="7">
    <location>
        <begin position="301"/>
        <end position="323"/>
    </location>
</feature>
<keyword evidence="2" id="KW-0813">Transport</keyword>
<dbReference type="Proteomes" id="UP000825228">
    <property type="component" value="Unassembled WGS sequence"/>
</dbReference>
<accession>A0ABS7P648</accession>
<dbReference type="Gene3D" id="1.20.1720.10">
    <property type="entry name" value="Multidrug resistance protein D"/>
    <property type="match status" value="1"/>
</dbReference>
<feature type="transmembrane region" description="Helical" evidence="7">
    <location>
        <begin position="269"/>
        <end position="289"/>
    </location>
</feature>
<keyword evidence="6 7" id="KW-0472">Membrane</keyword>
<dbReference type="PANTHER" id="PTHR42718">
    <property type="entry name" value="MAJOR FACILITATOR SUPERFAMILY MULTIDRUG TRANSPORTER MFSC"/>
    <property type="match status" value="1"/>
</dbReference>
<evidence type="ECO:0000256" key="4">
    <source>
        <dbReference type="ARBA" id="ARBA00022692"/>
    </source>
</evidence>
<evidence type="ECO:0000259" key="8">
    <source>
        <dbReference type="PROSITE" id="PS50850"/>
    </source>
</evidence>
<dbReference type="InterPro" id="IPR020846">
    <property type="entry name" value="MFS_dom"/>
</dbReference>
<dbReference type="InterPro" id="IPR011701">
    <property type="entry name" value="MFS"/>
</dbReference>